<keyword evidence="2" id="KW-1185">Reference proteome</keyword>
<reference evidence="1 2" key="1">
    <citation type="submission" date="2018-11" db="EMBL/GenBank/DDBJ databases">
        <title>Sequencing the genomes of 1000 actinobacteria strains.</title>
        <authorList>
            <person name="Klenk H.-P."/>
        </authorList>
    </citation>
    <scope>NUCLEOTIDE SEQUENCE [LARGE SCALE GENOMIC DNA]</scope>
    <source>
        <strain evidence="1 2">DSM 44348</strain>
    </source>
</reference>
<sequence length="177" mass="18049">MSVRWTWLLLVLVLAGCGVRPTDPVPAGDPPVGAAPGPILFFLKAGKLAPVVRQTGHLGTVPDAVTLLLAGPNTQEAAAGYATMLPTGALGVSVGALDQGVVTVNLTAPLETLPELAKDQIACTVIAVHAQTGARAANLLVRLIGTPGITQVDGYPVVTTRPEAETPAQGRSCPLLR</sequence>
<evidence type="ECO:0000313" key="2">
    <source>
        <dbReference type="Proteomes" id="UP000274843"/>
    </source>
</evidence>
<dbReference type="AlphaFoldDB" id="A0A3N2H5V6"/>
<evidence type="ECO:0008006" key="3">
    <source>
        <dbReference type="Google" id="ProtNLM"/>
    </source>
</evidence>
<organism evidence="1 2">
    <name type="scientific">Amycolatopsis thermoflava</name>
    <dbReference type="NCBI Taxonomy" id="84480"/>
    <lineage>
        <taxon>Bacteria</taxon>
        <taxon>Bacillati</taxon>
        <taxon>Actinomycetota</taxon>
        <taxon>Actinomycetes</taxon>
        <taxon>Pseudonocardiales</taxon>
        <taxon>Pseudonocardiaceae</taxon>
        <taxon>Amycolatopsis</taxon>
        <taxon>Amycolatopsis methanolica group</taxon>
    </lineage>
</organism>
<dbReference type="Proteomes" id="UP000274843">
    <property type="component" value="Unassembled WGS sequence"/>
</dbReference>
<evidence type="ECO:0000313" key="1">
    <source>
        <dbReference type="EMBL" id="ROS43829.1"/>
    </source>
</evidence>
<comment type="caution">
    <text evidence="1">The sequence shown here is derived from an EMBL/GenBank/DDBJ whole genome shotgun (WGS) entry which is preliminary data.</text>
</comment>
<accession>A0A3N2H5V6</accession>
<dbReference type="PROSITE" id="PS51257">
    <property type="entry name" value="PROKAR_LIPOPROTEIN"/>
    <property type="match status" value="1"/>
</dbReference>
<gene>
    <name evidence="1" type="ORF">EDD35_6249</name>
</gene>
<proteinExistence type="predicted"/>
<protein>
    <recommendedName>
        <fullName evidence="3">GerMN domain-containing protein</fullName>
    </recommendedName>
</protein>
<name>A0A3N2H5V6_9PSEU</name>
<dbReference type="EMBL" id="RKHY01000001">
    <property type="protein sequence ID" value="ROS43829.1"/>
    <property type="molecule type" value="Genomic_DNA"/>
</dbReference>